<proteinExistence type="inferred from homology"/>
<evidence type="ECO:0000313" key="7">
    <source>
        <dbReference type="Proteomes" id="UP000830375"/>
    </source>
</evidence>
<dbReference type="PANTHER" id="PTHR11486">
    <property type="entry name" value="FIBROBLAST GROWTH FACTOR"/>
    <property type="match status" value="1"/>
</dbReference>
<reference evidence="6 7" key="1">
    <citation type="submission" date="2022-01" db="EMBL/GenBank/DDBJ databases">
        <title>A high-quality chromosome-level genome assembly of rohu carp, Labeo rohita.</title>
        <authorList>
            <person name="Arick M.A. II"/>
            <person name="Hsu C.-Y."/>
            <person name="Magbanua Z."/>
            <person name="Pechanova O."/>
            <person name="Grover C."/>
            <person name="Miller E."/>
            <person name="Thrash A."/>
            <person name="Ezzel L."/>
            <person name="Alam S."/>
            <person name="Benzie J."/>
            <person name="Hamilton M."/>
            <person name="Karsi A."/>
            <person name="Lawrence M.L."/>
            <person name="Peterson D.G."/>
        </authorList>
    </citation>
    <scope>NUCLEOTIDE SEQUENCE [LARGE SCALE GENOMIC DNA]</scope>
    <source>
        <strain evidence="7">BAU-BD-2019</strain>
        <tissue evidence="6">Blood</tissue>
    </source>
</reference>
<dbReference type="Pfam" id="PF00167">
    <property type="entry name" value="FGF"/>
    <property type="match status" value="1"/>
</dbReference>
<dbReference type="SUPFAM" id="SSF50353">
    <property type="entry name" value="Cytokine"/>
    <property type="match status" value="1"/>
</dbReference>
<dbReference type="EMBL" id="JACTAM010000014">
    <property type="protein sequence ID" value="KAI2656677.1"/>
    <property type="molecule type" value="Genomic_DNA"/>
</dbReference>
<dbReference type="PRINTS" id="PR00263">
    <property type="entry name" value="HBGFFGF"/>
</dbReference>
<name>A0ABQ8M191_LABRO</name>
<organism evidence="6 7">
    <name type="scientific">Labeo rohita</name>
    <name type="common">Indian major carp</name>
    <name type="synonym">Cyprinus rohita</name>
    <dbReference type="NCBI Taxonomy" id="84645"/>
    <lineage>
        <taxon>Eukaryota</taxon>
        <taxon>Metazoa</taxon>
        <taxon>Chordata</taxon>
        <taxon>Craniata</taxon>
        <taxon>Vertebrata</taxon>
        <taxon>Euteleostomi</taxon>
        <taxon>Actinopterygii</taxon>
        <taxon>Neopterygii</taxon>
        <taxon>Teleostei</taxon>
        <taxon>Ostariophysi</taxon>
        <taxon>Cypriniformes</taxon>
        <taxon>Cyprinidae</taxon>
        <taxon>Labeoninae</taxon>
        <taxon>Labeonini</taxon>
        <taxon>Labeo</taxon>
    </lineage>
</organism>
<dbReference type="CDD" id="cd23314">
    <property type="entry name" value="beta-trefoil_FGF2"/>
    <property type="match status" value="1"/>
</dbReference>
<comment type="similarity">
    <text evidence="2 4">Belongs to the heparin-binding growth factors family.</text>
</comment>
<evidence type="ECO:0000256" key="5">
    <source>
        <dbReference type="SAM" id="MobiDB-lite"/>
    </source>
</evidence>
<dbReference type="InterPro" id="IPR008996">
    <property type="entry name" value="IL1/FGF"/>
</dbReference>
<sequence length="361" mass="40284">MVLSDSHELRQRLGEGRTAEMTQSPKMINYRLQIIVSPPDAAAHQCTYTLSIRALLCLVGTAVGGSKPLQRHCGLSLGSSLIIMNVMKADRVGSTALHSLIDVMWGPAGRERERERNTDLIQLLHCKQQQSGAHHHLQRRSALSFRGQRFRVPQLEDFIRTLMRLRGSAERRKERGEEGEEEARGGRGGAPEMPRGAETEKPKEREMAAGGITTLPASPDDGASGGFTPGNFKEPKRLYCKNGGYFLRIHPDGRVDGIREKSDPHIRLQLQATAVGEVVIKGICANRYLAMNADGRLFGTRRTTDECYFLERLESNNYNTYRSRKYPDWYVALKRTGQYKSGSKTGPGQKAILFLPMSAKC</sequence>
<gene>
    <name evidence="6" type="ORF">H4Q32_020654</name>
</gene>
<keyword evidence="7" id="KW-1185">Reference proteome</keyword>
<evidence type="ECO:0000256" key="4">
    <source>
        <dbReference type="RuleBase" id="RU049442"/>
    </source>
</evidence>
<keyword evidence="3" id="KW-0964">Secreted</keyword>
<protein>
    <recommendedName>
        <fullName evidence="4">Fibroblast growth factor</fullName>
        <shortName evidence="4">FGF</shortName>
    </recommendedName>
</protein>
<comment type="subcellular location">
    <subcellularLocation>
        <location evidence="1">Secreted</location>
    </subcellularLocation>
</comment>
<evidence type="ECO:0000313" key="6">
    <source>
        <dbReference type="EMBL" id="KAI2656677.1"/>
    </source>
</evidence>
<comment type="caution">
    <text evidence="6">The sequence shown here is derived from an EMBL/GenBank/DDBJ whole genome shotgun (WGS) entry which is preliminary data.</text>
</comment>
<dbReference type="SMART" id="SM00442">
    <property type="entry name" value="FGF"/>
    <property type="match status" value="1"/>
</dbReference>
<dbReference type="PRINTS" id="PR00262">
    <property type="entry name" value="IL1HBGF"/>
</dbReference>
<evidence type="ECO:0000256" key="2">
    <source>
        <dbReference type="ARBA" id="ARBA00007936"/>
    </source>
</evidence>
<dbReference type="Proteomes" id="UP000830375">
    <property type="component" value="Unassembled WGS sequence"/>
</dbReference>
<dbReference type="Gene3D" id="2.80.10.50">
    <property type="match status" value="1"/>
</dbReference>
<dbReference type="PROSITE" id="PS00247">
    <property type="entry name" value="HBGF_FGF"/>
    <property type="match status" value="1"/>
</dbReference>
<evidence type="ECO:0000256" key="3">
    <source>
        <dbReference type="ARBA" id="ARBA00022525"/>
    </source>
</evidence>
<feature type="region of interest" description="Disordered" evidence="5">
    <location>
        <begin position="168"/>
        <end position="205"/>
    </location>
</feature>
<feature type="compositionally biased region" description="Basic and acidic residues" evidence="5">
    <location>
        <begin position="195"/>
        <end position="205"/>
    </location>
</feature>
<dbReference type="InterPro" id="IPR002209">
    <property type="entry name" value="Fibroblast_GF_fam"/>
</dbReference>
<evidence type="ECO:0000256" key="1">
    <source>
        <dbReference type="ARBA" id="ARBA00004613"/>
    </source>
</evidence>
<accession>A0ABQ8M191</accession>